<feature type="non-terminal residue" evidence="1">
    <location>
        <position position="134"/>
    </location>
</feature>
<reference evidence="1 2" key="1">
    <citation type="submission" date="2019-04" db="EMBL/GenBank/DDBJ databases">
        <title>Step-wise assembly of the neonatal virome modulated by breast feeding.</title>
        <authorList>
            <person name="Liang G."/>
            <person name="Bushman F."/>
        </authorList>
    </citation>
    <scope>NUCLEOTIDE SEQUENCE [LARGE SCALE GENOMIC DNA]</scope>
    <source>
        <strain evidence="1 2">E3404</strain>
    </source>
</reference>
<keyword evidence="1" id="KW-0378">Hydrolase</keyword>
<evidence type="ECO:0000313" key="1">
    <source>
        <dbReference type="EMBL" id="MXS28102.1"/>
    </source>
</evidence>
<comment type="caution">
    <text evidence="1">The sequence shown here is derived from an EMBL/GenBank/DDBJ whole genome shotgun (WGS) entry which is preliminary data.</text>
</comment>
<proteinExistence type="predicted"/>
<dbReference type="PANTHER" id="PTHR34217:SF1">
    <property type="entry name" value="CARBOXYPEPTIDASE 1"/>
    <property type="match status" value="1"/>
</dbReference>
<dbReference type="PRINTS" id="PR00998">
    <property type="entry name" value="CRBOXYPTASET"/>
</dbReference>
<dbReference type="AlphaFoldDB" id="A0A6I4XS28"/>
<dbReference type="Pfam" id="PF02074">
    <property type="entry name" value="Peptidase_M32"/>
    <property type="match status" value="1"/>
</dbReference>
<keyword evidence="1" id="KW-0645">Protease</keyword>
<keyword evidence="1" id="KW-0121">Carboxypeptidase</keyword>
<dbReference type="GO" id="GO:0004181">
    <property type="term" value="F:metallocarboxypeptidase activity"/>
    <property type="evidence" value="ECO:0007669"/>
    <property type="project" value="InterPro"/>
</dbReference>
<dbReference type="Proteomes" id="UP000439965">
    <property type="component" value="Unassembled WGS sequence"/>
</dbReference>
<feature type="non-terminal residue" evidence="1">
    <location>
        <position position="1"/>
    </location>
</feature>
<dbReference type="Gene3D" id="1.10.1370.30">
    <property type="match status" value="1"/>
</dbReference>
<protein>
    <submittedName>
        <fullName evidence="1">Carboxypeptidase M32</fullName>
    </submittedName>
</protein>
<name>A0A6I4XS28_ENTGA</name>
<sequence>YEQNFDPKFDFTPLSEGASMGIHESQSLFNEIIIGSNRAFWQKQYPFFQECAEGTFDDISFEDFYASLKETKASLIRIDSDSLTYPLHIIIRYEIEKMLFNGSLEVADLPKVWNEKYQEYLGVSPENDLEGVLQ</sequence>
<gene>
    <name evidence="1" type="ORF">GTI89_18850</name>
</gene>
<evidence type="ECO:0000313" key="2">
    <source>
        <dbReference type="Proteomes" id="UP000439965"/>
    </source>
</evidence>
<accession>A0A6I4XS28</accession>
<dbReference type="InterPro" id="IPR001333">
    <property type="entry name" value="Peptidase_M32_Taq"/>
</dbReference>
<organism evidence="1 2">
    <name type="scientific">Enterococcus gallinarum</name>
    <dbReference type="NCBI Taxonomy" id="1353"/>
    <lineage>
        <taxon>Bacteria</taxon>
        <taxon>Bacillati</taxon>
        <taxon>Bacillota</taxon>
        <taxon>Bacilli</taxon>
        <taxon>Lactobacillales</taxon>
        <taxon>Enterococcaceae</taxon>
        <taxon>Enterococcus</taxon>
    </lineage>
</organism>
<dbReference type="PROSITE" id="PS52034">
    <property type="entry name" value="PEPTIDASE_M32"/>
    <property type="match status" value="1"/>
</dbReference>
<dbReference type="GO" id="GO:0006508">
    <property type="term" value="P:proteolysis"/>
    <property type="evidence" value="ECO:0007669"/>
    <property type="project" value="InterPro"/>
</dbReference>
<dbReference type="PANTHER" id="PTHR34217">
    <property type="entry name" value="METAL-DEPENDENT CARBOXYPEPTIDASE"/>
    <property type="match status" value="1"/>
</dbReference>
<dbReference type="EMBL" id="WVTI01000505">
    <property type="protein sequence ID" value="MXS28102.1"/>
    <property type="molecule type" value="Genomic_DNA"/>
</dbReference>
<dbReference type="SUPFAM" id="SSF55486">
    <property type="entry name" value="Metalloproteases ('zincins'), catalytic domain"/>
    <property type="match status" value="1"/>
</dbReference>